<keyword evidence="2" id="KW-0805">Transcription regulation</keyword>
<dbReference type="GO" id="GO:0043565">
    <property type="term" value="F:sequence-specific DNA binding"/>
    <property type="evidence" value="ECO:0007669"/>
    <property type="project" value="TreeGrafter"/>
</dbReference>
<keyword evidence="7" id="KW-1185">Reference proteome</keyword>
<evidence type="ECO:0000256" key="2">
    <source>
        <dbReference type="ARBA" id="ARBA00023015"/>
    </source>
</evidence>
<dbReference type="FunFam" id="1.10.10.10:FF:000001">
    <property type="entry name" value="LysR family transcriptional regulator"/>
    <property type="match status" value="1"/>
</dbReference>
<dbReference type="Gene3D" id="3.40.190.290">
    <property type="match status" value="1"/>
</dbReference>
<comment type="caution">
    <text evidence="6">The sequence shown here is derived from an EMBL/GenBank/DDBJ whole genome shotgun (WGS) entry which is preliminary data.</text>
</comment>
<dbReference type="PANTHER" id="PTHR30537:SF5">
    <property type="entry name" value="HTH-TYPE TRANSCRIPTIONAL ACTIVATOR TTDR-RELATED"/>
    <property type="match status" value="1"/>
</dbReference>
<dbReference type="GO" id="GO:0003700">
    <property type="term" value="F:DNA-binding transcription factor activity"/>
    <property type="evidence" value="ECO:0007669"/>
    <property type="project" value="InterPro"/>
</dbReference>
<dbReference type="SUPFAM" id="SSF46785">
    <property type="entry name" value="Winged helix' DNA-binding domain"/>
    <property type="match status" value="1"/>
</dbReference>
<sequence length="305" mass="33667">MRDNDAFSTIPVFVTVVECGSFSGAAERLGITKSAVSKRINHLEAKLGTRLLNRTTRSLSLTDAGEQYFESARAAYKIACEAEDKLGQLQGNPSGLLKVTVPMTFGRLHISPLIPEFLQRYPDIRLEMSLDDKMVDLVEGGYDLSIRIGHIPESSLVARRLASCRSVLCAAPHYLEKHGTPQSPADLQNHNCLYYSYFRGGAEWRFDGPAGVESIQPRGNFQANNSEVLRDALVAGLGICQMPTFIVGADLASGKLIPVMPDYVLPLHAVYAMFPERKHLPEKVRVLIDFLVEKLGGDKPSWDSF</sequence>
<keyword evidence="4" id="KW-0804">Transcription</keyword>
<dbReference type="STRING" id="265726.KY46_08455"/>
<dbReference type="RefSeq" id="WP_046220204.1">
    <property type="nucleotide sequence ID" value="NZ_JWYV01000005.1"/>
</dbReference>
<dbReference type="AlphaFoldDB" id="A0A0F5VDS2"/>
<gene>
    <name evidence="6" type="ORF">KY46_08455</name>
</gene>
<feature type="domain" description="HTH lysR-type" evidence="5">
    <location>
        <begin position="12"/>
        <end position="62"/>
    </location>
</feature>
<dbReference type="GO" id="GO:0006351">
    <property type="term" value="P:DNA-templated transcription"/>
    <property type="evidence" value="ECO:0007669"/>
    <property type="project" value="TreeGrafter"/>
</dbReference>
<dbReference type="PATRIC" id="fig|265726.11.peg.3824"/>
<dbReference type="Pfam" id="PF03466">
    <property type="entry name" value="LysR_substrate"/>
    <property type="match status" value="1"/>
</dbReference>
<accession>A0A0F5VDS2</accession>
<dbReference type="InterPro" id="IPR000847">
    <property type="entry name" value="LysR_HTH_N"/>
</dbReference>
<evidence type="ECO:0000313" key="6">
    <source>
        <dbReference type="EMBL" id="KKD00274.1"/>
    </source>
</evidence>
<dbReference type="Pfam" id="PF00126">
    <property type="entry name" value="HTH_1"/>
    <property type="match status" value="1"/>
</dbReference>
<evidence type="ECO:0000256" key="3">
    <source>
        <dbReference type="ARBA" id="ARBA00023125"/>
    </source>
</evidence>
<dbReference type="Gene3D" id="1.10.10.10">
    <property type="entry name" value="Winged helix-like DNA-binding domain superfamily/Winged helix DNA-binding domain"/>
    <property type="match status" value="1"/>
</dbReference>
<dbReference type="SUPFAM" id="SSF53850">
    <property type="entry name" value="Periplasmic binding protein-like II"/>
    <property type="match status" value="1"/>
</dbReference>
<evidence type="ECO:0000259" key="5">
    <source>
        <dbReference type="PROSITE" id="PS50931"/>
    </source>
</evidence>
<dbReference type="CDD" id="cd08422">
    <property type="entry name" value="PBP2_CrgA_like"/>
    <property type="match status" value="1"/>
</dbReference>
<dbReference type="EMBL" id="JWYV01000005">
    <property type="protein sequence ID" value="KKD00274.1"/>
    <property type="molecule type" value="Genomic_DNA"/>
</dbReference>
<name>A0A0F5VDS2_9GAMM</name>
<dbReference type="InterPro" id="IPR058163">
    <property type="entry name" value="LysR-type_TF_proteobact-type"/>
</dbReference>
<dbReference type="PRINTS" id="PR00039">
    <property type="entry name" value="HTHLYSR"/>
</dbReference>
<comment type="similarity">
    <text evidence="1">Belongs to the LysR transcriptional regulatory family.</text>
</comment>
<dbReference type="InterPro" id="IPR036390">
    <property type="entry name" value="WH_DNA-bd_sf"/>
</dbReference>
<reference evidence="6 7" key="1">
    <citation type="submission" date="2014-12" db="EMBL/GenBank/DDBJ databases">
        <title>Mercury Reductase activity and rhizosphere competence traits in the genome of root associated Photobacterium halotolerans MELD1.</title>
        <authorList>
            <person name="Mathew D.C."/>
            <person name="Huang C.-C."/>
        </authorList>
    </citation>
    <scope>NUCLEOTIDE SEQUENCE [LARGE SCALE GENOMIC DNA]</scope>
    <source>
        <strain evidence="6 7">MELD1</strain>
    </source>
</reference>
<organism evidence="6 7">
    <name type="scientific">Photobacterium halotolerans</name>
    <dbReference type="NCBI Taxonomy" id="265726"/>
    <lineage>
        <taxon>Bacteria</taxon>
        <taxon>Pseudomonadati</taxon>
        <taxon>Pseudomonadota</taxon>
        <taxon>Gammaproteobacteria</taxon>
        <taxon>Vibrionales</taxon>
        <taxon>Vibrionaceae</taxon>
        <taxon>Photobacterium</taxon>
    </lineage>
</organism>
<dbReference type="PANTHER" id="PTHR30537">
    <property type="entry name" value="HTH-TYPE TRANSCRIPTIONAL REGULATOR"/>
    <property type="match status" value="1"/>
</dbReference>
<dbReference type="InterPro" id="IPR036388">
    <property type="entry name" value="WH-like_DNA-bd_sf"/>
</dbReference>
<evidence type="ECO:0000313" key="7">
    <source>
        <dbReference type="Proteomes" id="UP000033633"/>
    </source>
</evidence>
<dbReference type="Proteomes" id="UP000033633">
    <property type="component" value="Unassembled WGS sequence"/>
</dbReference>
<proteinExistence type="inferred from homology"/>
<keyword evidence="3" id="KW-0238">DNA-binding</keyword>
<dbReference type="FunFam" id="3.40.190.290:FF:000001">
    <property type="entry name" value="Transcriptional regulator, LysR family"/>
    <property type="match status" value="1"/>
</dbReference>
<evidence type="ECO:0000256" key="1">
    <source>
        <dbReference type="ARBA" id="ARBA00009437"/>
    </source>
</evidence>
<dbReference type="OrthoDB" id="9786526at2"/>
<dbReference type="PROSITE" id="PS50931">
    <property type="entry name" value="HTH_LYSR"/>
    <property type="match status" value="1"/>
</dbReference>
<dbReference type="InterPro" id="IPR005119">
    <property type="entry name" value="LysR_subst-bd"/>
</dbReference>
<evidence type="ECO:0000256" key="4">
    <source>
        <dbReference type="ARBA" id="ARBA00023163"/>
    </source>
</evidence>
<protein>
    <submittedName>
        <fullName evidence="6">LysR family transcriptional regulator</fullName>
    </submittedName>
</protein>